<feature type="domain" description="EGF-like" evidence="8">
    <location>
        <begin position="696"/>
        <end position="728"/>
    </location>
</feature>
<feature type="domain" description="EGF-like" evidence="8">
    <location>
        <begin position="1194"/>
        <end position="1231"/>
    </location>
</feature>
<evidence type="ECO:0000256" key="4">
    <source>
        <dbReference type="ARBA" id="ARBA00023157"/>
    </source>
</evidence>
<feature type="disulfide bond" evidence="5">
    <location>
        <begin position="718"/>
        <end position="727"/>
    </location>
</feature>
<feature type="domain" description="EGF-like" evidence="8">
    <location>
        <begin position="1316"/>
        <end position="1351"/>
    </location>
</feature>
<feature type="domain" description="EGF-like" evidence="8">
    <location>
        <begin position="884"/>
        <end position="920"/>
    </location>
</feature>
<name>A0ABM4BT14_HYDVU</name>
<keyword evidence="1 5" id="KW-0245">EGF-like domain</keyword>
<proteinExistence type="predicted"/>
<evidence type="ECO:0000313" key="9">
    <source>
        <dbReference type="Proteomes" id="UP001652625"/>
    </source>
</evidence>
<evidence type="ECO:0000313" key="10">
    <source>
        <dbReference type="RefSeq" id="XP_065652294.1"/>
    </source>
</evidence>
<comment type="caution">
    <text evidence="5">Lacks conserved residue(s) required for the propagation of feature annotation.</text>
</comment>
<dbReference type="CDD" id="cd00054">
    <property type="entry name" value="EGF_CA"/>
    <property type="match status" value="16"/>
</dbReference>
<dbReference type="PROSITE" id="PS50026">
    <property type="entry name" value="EGF_3"/>
    <property type="match status" value="22"/>
</dbReference>
<feature type="domain" description="EGF-like" evidence="8">
    <location>
        <begin position="1031"/>
        <end position="1069"/>
    </location>
</feature>
<feature type="domain" description="EGF-like" evidence="8">
    <location>
        <begin position="1130"/>
        <end position="1167"/>
    </location>
</feature>
<dbReference type="Pfam" id="PF12661">
    <property type="entry name" value="hEGF"/>
    <property type="match status" value="2"/>
</dbReference>
<feature type="region of interest" description="Disordered" evidence="6">
    <location>
        <begin position="2710"/>
        <end position="2734"/>
    </location>
</feature>
<feature type="compositionally biased region" description="Polar residues" evidence="6">
    <location>
        <begin position="2087"/>
        <end position="2118"/>
    </location>
</feature>
<feature type="disulfide bond" evidence="5">
    <location>
        <begin position="873"/>
        <end position="882"/>
    </location>
</feature>
<evidence type="ECO:0000259" key="8">
    <source>
        <dbReference type="PROSITE" id="PS50026"/>
    </source>
</evidence>
<feature type="compositionally biased region" description="Gly residues" evidence="6">
    <location>
        <begin position="2225"/>
        <end position="2235"/>
    </location>
</feature>
<dbReference type="Gene3D" id="2.60.120.200">
    <property type="match status" value="1"/>
</dbReference>
<keyword evidence="9" id="KW-1185">Reference proteome</keyword>
<dbReference type="InterPro" id="IPR013320">
    <property type="entry name" value="ConA-like_dom_sf"/>
</dbReference>
<feature type="disulfide bond" evidence="5">
    <location>
        <begin position="829"/>
        <end position="838"/>
    </location>
</feature>
<feature type="domain" description="EGF-like" evidence="8">
    <location>
        <begin position="656"/>
        <end position="695"/>
    </location>
</feature>
<feature type="domain" description="EGF-like" evidence="8">
    <location>
        <begin position="921"/>
        <end position="957"/>
    </location>
</feature>
<feature type="domain" description="EGF-like" evidence="8">
    <location>
        <begin position="539"/>
        <end position="575"/>
    </location>
</feature>
<feature type="disulfide bond" evidence="5">
    <location>
        <begin position="1157"/>
        <end position="1166"/>
    </location>
</feature>
<feature type="domain" description="EGF-like" evidence="8">
    <location>
        <begin position="803"/>
        <end position="839"/>
    </location>
</feature>
<feature type="disulfide bond" evidence="5">
    <location>
        <begin position="685"/>
        <end position="694"/>
    </location>
</feature>
<sequence length="2734" mass="304827">MFRQRSLVVKFLVVVLTVCALICAKTNVNHKAKRKRSYVYYTQSNTTGNDLVLNYRKNNNSSRNLFENINSIKKNIDNDTITFNKKLDKLDKSKLNKTKNNSINYNSGSNKLLKPKKNREQFKNSKANRTYKYNTTVTFVKAKTFENEKYTKNRKYKRKADPQYYYAREPDSPIEPNDLLRDQDIPSQNSEMIPTNLGQNNRFSAPQMMERKSLRDRLLEALNRRVQRGPIVQNHPNIMQDTSGLNEIDPTINPSERAFGLPNQMETPYNHLGRNRLLFQKKEITPRPLPFINQRHFTNLRPVQDEMEFGSPHNNYFQGDRIHDSDNKFYREERVNNYVPSLNRPYASDGLQINRIENPILREQVPIPSETIPLHRSPIFASHEDREFLNADHGASLLSNNVGNLGDEVMPYGSLGETKPERFISRIHSDEDDSQMYGQALNQESARDDLQEELPEMHHHHHGRHPKKTWVTDVNVFSKKKKVDELDQFFQEDDDPMDEYDPCDLKPCRNGGICKINGNTNVEYNCICPRTFKGVNCEIRNRCHPNPCAHGSKCTQTKEGFECACPAGFKGKRCTERNYCLPNPCFNDGVCSESNSIDKYSCSCIRNWFGKVCDQHISKADSSLESMASILHVGETNENAVEKSQISFPRDKTPVSKSPCEFNPCSNNGMCVNDPGLSRGYYCECTDEYQGTHCEERKCKCQNGGSCIGEGVESKCFCKAGYGGVTCQEHTQCNEDTCLHGGVCIEQIGGFKCKCDNGYKGQRCEEYDKCKPNPCLHGGRCLDFGDFSKCECKKGFKGKQCEDIDFCVPNPCQNNGQCFGFPGGFQCECPKGFNGKTCQHMIHCLSNPCLNGGECNEVGPTFDKPHGSFVCQCKSGFSGDSCQIQDFCRFSSCINGGTCSNSKDGFICNCPKKYLGKNCEKINYCFDGPCKNGANCVSRDDHFNCECMIGFKGSTCEEIDFCEPNPCQNLGVCSSSKSGFTCQCTEGFKGITCTESDPCFPNPCIHGKCSEFGGSYSCSCTLGFKGLNCGEIAHCEPNPCFHNGVCQEIKGGVGFVCQCVSGYKGQMCQKKDLCNPNPCSNDGKCSDLLEYVPVTPNSLLSGNYAPQKRASEGEIKCTCAAGFMGERCNQINPCYPNPCEHNSLCIADHGANVQCNCSLGWKGKHCEEVDLCAPDPCRYGTHCQQTSAESYTCLKNLCSPNPCSNGGQCIVVNDEAFQCACPRGWRGKICSEQDLCVPNPCENGGVCHVSNDAEFSCECVDDYIGAKCQVHKVESFPTKKNFCAGYPCKNGGTCLDTDGGFTCRCNNGFSGPFCDESVCFGAPCENSGTCVPYYGIALCKCTEGYTGAHCSEIKKRGSKSFHISQQQDQQQPHSTVTKSQVTNVSPSAILFQRVEEILNSDKEVDTIQPNLVEGSKLTADNDKPKHITPPTHSSNPVIAPTEIQTISPITFRLPDLLTTLTYPTTAIQPAPTFLVHVQSKSQSIEDVCNPNLCEHGGTCVVRSNNQPECICLTDFSGPRCEDIGMLGYSSAPKFFPNDECNHCDKNAVCTNGHCICAKGFVGDGLECWPFSSADSEWNCNPNPCQNGGTCKNGRSHCVCRLGYVGVFCEKYCPPSVHLSFDSKKDNFVQDESGNENNAVLMNGAKVVYEGGKCDSGVSLSGGDILFDGEKFKNKPVDAITMALWIKLDSTSGIQSVFDTVGGKHSTHRDGQYHVEIDNGKIRWFHRNEYHMTIFSVITKPVLQNNVWTHIGGTYSAAKREAKLFLNGDLIGIDNHTSILRNLSQDWETKTGIGKHEHPFGNRLLRGMIDEFYIFSCELPRIEVLVLMHHCKIYWKNDERKKKPTLARSNPILLYNGDSSVHHDNYGYLTKESNPSVKIERISFNNKPVTAEVTVPGQARYNIPTHMDLSRPELGSTEISGYKNILPNGPSALYSEMRELLQNEGLLDQDKHGQVLNINEQSLLDIEKKLNIKLKPNIKSRYSHAPIIRNDNHELPFSPHAYFSVGDNIVGVSRSTLPENPDDISNVNIAGPTAFMFNHENTPQTIGVETERSKQPFVLSNHKAKPDPRWFQWQKGLAMVSGGTYTNTHSNTLQRNDPGNVNANTHVSSSQGAKTGTKISSSSPDQPPQQLVSSSHPFVQLKHLLPVSSHVFPQQSFTNQQLHNSYNSYNPNTQSINNHLQQQQIPQEFAAMRNLIMQYPHAPWQHAPQQPQNPIQFTQQSHQWGYGNGQGNGNGIGTPSASGSGGGWGAGGPLSQNMNLPGWSGSGDPPHSKDAPKRTIDQQLPPNARELWNQFVAASKRQSQSSTHVYNTNVAQSGILMNTQSVNSGKNVKVQSHQYGFGNGNGDANGYGNPGGSGTGGGWGAGGPTYQNTWLPNQQRPRQSPLQQKSTIHSSSLQSALVTSFTAPWLVKTNKQMQNTQTDNYGVPSAVVNAKRSYVPRAENFGLRQMSQNNLVENYVPLNSENMSGELSKYDTQFKIPIQLPSYLEKYKKSIIPNLNNYALSDSHEIKQKTNYELHNPVLTNPYEDYYKNQHLVQSVRKVVTKPLPDFYFRNLSSSPKSFVNQPPNIYENFDPNFEAAREYMNSHVTLAKFSSPFSSFPVLNYKYEPLKTYLMSPNINVVNKQFLSLTKRNPKSQISRTLTLTAKRRENMPFIHGPFNINNENKQLFPPQTDNNKAYSLIKSGDDRLVQSDTGASFVSVDFPRLSNSEKLMMMKKKRKKRSETSKRSLSSIR</sequence>
<dbReference type="InterPro" id="IPR000742">
    <property type="entry name" value="EGF"/>
</dbReference>
<feature type="compositionally biased region" description="Polar residues" evidence="6">
    <location>
        <begin position="1372"/>
        <end position="1381"/>
    </location>
</feature>
<feature type="signal peptide" evidence="7">
    <location>
        <begin position="1"/>
        <end position="24"/>
    </location>
</feature>
<feature type="chain" id="PRO_5045313121" evidence="7">
    <location>
        <begin position="25"/>
        <end position="2734"/>
    </location>
</feature>
<feature type="disulfide bond" evidence="5">
    <location>
        <begin position="1059"/>
        <end position="1068"/>
    </location>
</feature>
<dbReference type="PANTHER" id="PTHR24049:SF22">
    <property type="entry name" value="DROSOPHILA CRUMBS HOMOLOG"/>
    <property type="match status" value="1"/>
</dbReference>
<evidence type="ECO:0000256" key="1">
    <source>
        <dbReference type="ARBA" id="ARBA00022536"/>
    </source>
</evidence>
<feature type="disulfide bond" evidence="5">
    <location>
        <begin position="1511"/>
        <end position="1520"/>
    </location>
</feature>
<dbReference type="SUPFAM" id="SSF57196">
    <property type="entry name" value="EGF/Laminin"/>
    <property type="match status" value="18"/>
</dbReference>
<dbReference type="GeneID" id="100203132"/>
<feature type="compositionally biased region" description="Low complexity" evidence="6">
    <location>
        <begin position="2119"/>
        <end position="2133"/>
    </location>
</feature>
<reference evidence="10" key="1">
    <citation type="submission" date="2025-08" db="UniProtKB">
        <authorList>
            <consortium name="RefSeq"/>
        </authorList>
    </citation>
    <scope>IDENTIFICATION</scope>
</reference>
<feature type="disulfide bond" evidence="5">
    <location>
        <begin position="792"/>
        <end position="801"/>
    </location>
</feature>
<dbReference type="SUPFAM" id="SSF49899">
    <property type="entry name" value="Concanavalin A-like lectins/glucanases"/>
    <property type="match status" value="1"/>
</dbReference>
<protein>
    <submittedName>
        <fullName evidence="10">Uncharacterized protein LOC100203132 isoform X5</fullName>
    </submittedName>
</protein>
<dbReference type="InterPro" id="IPR009030">
    <property type="entry name" value="Growth_fac_rcpt_cys_sf"/>
</dbReference>
<feature type="domain" description="EGF-like" evidence="8">
    <location>
        <begin position="1575"/>
        <end position="1609"/>
    </location>
</feature>
<feature type="disulfide bond" evidence="5">
    <location>
        <begin position="1341"/>
        <end position="1350"/>
    </location>
</feature>
<feature type="disulfide bond" evidence="5">
    <location>
        <begin position="1040"/>
        <end position="1057"/>
    </location>
</feature>
<feature type="domain" description="EGF-like" evidence="8">
    <location>
        <begin position="995"/>
        <end position="1030"/>
    </location>
</feature>
<feature type="region of interest" description="Disordered" evidence="6">
    <location>
        <begin position="95"/>
        <end position="128"/>
    </location>
</feature>
<feature type="domain" description="EGF-like" evidence="8">
    <location>
        <begin position="1484"/>
        <end position="1521"/>
    </location>
</feature>
<feature type="disulfide bond" evidence="5">
    <location>
        <begin position="604"/>
        <end position="613"/>
    </location>
</feature>
<feature type="region of interest" description="Disordered" evidence="6">
    <location>
        <begin position="2087"/>
        <end position="2133"/>
    </location>
</feature>
<feature type="disulfide bond" evidence="5">
    <location>
        <begin position="755"/>
        <end position="764"/>
    </location>
</feature>
<dbReference type="Gene3D" id="2.10.25.10">
    <property type="entry name" value="Laminin"/>
    <property type="match status" value="21"/>
</dbReference>
<keyword evidence="4 5" id="KW-1015">Disulfide bond</keyword>
<feature type="disulfide bond" evidence="5">
    <location>
        <begin position="947"/>
        <end position="956"/>
    </location>
</feature>
<evidence type="ECO:0000256" key="2">
    <source>
        <dbReference type="ARBA" id="ARBA00022729"/>
    </source>
</evidence>
<feature type="domain" description="EGF-like" evidence="8">
    <location>
        <begin position="499"/>
        <end position="538"/>
    </location>
</feature>
<feature type="disulfide bond" evidence="5">
    <location>
        <begin position="910"/>
        <end position="919"/>
    </location>
</feature>
<evidence type="ECO:0000256" key="3">
    <source>
        <dbReference type="ARBA" id="ARBA00022737"/>
    </source>
</evidence>
<dbReference type="RefSeq" id="XP_065652294.1">
    <property type="nucleotide sequence ID" value="XM_065796222.1"/>
</dbReference>
<feature type="domain" description="EGF-like" evidence="8">
    <location>
        <begin position="576"/>
        <end position="614"/>
    </location>
</feature>
<feature type="region of interest" description="Disordered" evidence="6">
    <location>
        <begin position="1416"/>
        <end position="1438"/>
    </location>
</feature>
<feature type="region of interest" description="Disordered" evidence="6">
    <location>
        <begin position="2220"/>
        <end position="2279"/>
    </location>
</feature>
<dbReference type="Proteomes" id="UP001652625">
    <property type="component" value="Chromosome 04"/>
</dbReference>
<feature type="disulfide bond" evidence="5">
    <location>
        <begin position="565"/>
        <end position="574"/>
    </location>
</feature>
<dbReference type="PROSITE" id="PS00022">
    <property type="entry name" value="EGF_1"/>
    <property type="match status" value="22"/>
</dbReference>
<feature type="disulfide bond" evidence="5">
    <location>
        <begin position="1599"/>
        <end position="1608"/>
    </location>
</feature>
<feature type="disulfide bond" evidence="5">
    <location>
        <begin position="999"/>
        <end position="1009"/>
    </location>
</feature>
<dbReference type="InterPro" id="IPR001881">
    <property type="entry name" value="EGF-like_Ca-bd_dom"/>
</dbReference>
<evidence type="ECO:0000256" key="5">
    <source>
        <dbReference type="PROSITE-ProRule" id="PRU00076"/>
    </source>
</evidence>
<dbReference type="SMART" id="SM00181">
    <property type="entry name" value="EGF"/>
    <property type="match status" value="23"/>
</dbReference>
<feature type="compositionally biased region" description="Polar residues" evidence="6">
    <location>
        <begin position="185"/>
        <end position="201"/>
    </location>
</feature>
<feature type="domain" description="EGF-like" evidence="8">
    <location>
        <begin position="1279"/>
        <end position="1315"/>
    </location>
</feature>
<feature type="disulfide bond" evidence="5">
    <location>
        <begin position="585"/>
        <end position="602"/>
    </location>
</feature>
<evidence type="ECO:0000256" key="7">
    <source>
        <dbReference type="SAM" id="SignalP"/>
    </source>
</evidence>
<feature type="disulfide bond" evidence="5">
    <location>
        <begin position="1259"/>
        <end position="1268"/>
    </location>
</feature>
<feature type="compositionally biased region" description="Basic and acidic residues" evidence="6">
    <location>
        <begin position="2269"/>
        <end position="2279"/>
    </location>
</feature>
<feature type="disulfide bond" evidence="5">
    <location>
        <begin position="984"/>
        <end position="993"/>
    </location>
</feature>
<feature type="disulfide bond" evidence="5">
    <location>
        <begin position="1020"/>
        <end position="1029"/>
    </location>
</feature>
<feature type="domain" description="EGF-like" evidence="8">
    <location>
        <begin position="766"/>
        <end position="802"/>
    </location>
</feature>
<feature type="domain" description="EGF-like" evidence="8">
    <location>
        <begin position="958"/>
        <end position="994"/>
    </location>
</feature>
<feature type="disulfide bond" evidence="5">
    <location>
        <begin position="1119"/>
        <end position="1128"/>
    </location>
</feature>
<dbReference type="SUPFAM" id="SSF57184">
    <property type="entry name" value="Growth factor receptor domain"/>
    <property type="match status" value="1"/>
</dbReference>
<dbReference type="InterPro" id="IPR051022">
    <property type="entry name" value="Notch_Cell-Fate_Det"/>
</dbReference>
<feature type="domain" description="EGF-like" evidence="8">
    <location>
        <begin position="840"/>
        <end position="883"/>
    </location>
</feature>
<dbReference type="PROSITE" id="PS01186">
    <property type="entry name" value="EGF_2"/>
    <property type="match status" value="15"/>
</dbReference>
<feature type="region of interest" description="Disordered" evidence="6">
    <location>
        <begin position="167"/>
        <end position="201"/>
    </location>
</feature>
<accession>A0ABM4BT14</accession>
<feature type="domain" description="EGF-like" evidence="8">
    <location>
        <begin position="1070"/>
        <end position="1129"/>
    </location>
</feature>
<feature type="disulfide bond" evidence="5">
    <location>
        <begin position="528"/>
        <end position="537"/>
    </location>
</feature>
<dbReference type="PANTHER" id="PTHR24049">
    <property type="entry name" value="CRUMBS FAMILY MEMBER"/>
    <property type="match status" value="1"/>
</dbReference>
<feature type="disulfide bond" evidence="5">
    <location>
        <begin position="1221"/>
        <end position="1230"/>
    </location>
</feature>
<feature type="disulfide bond" evidence="5">
    <location>
        <begin position="1305"/>
        <end position="1314"/>
    </location>
</feature>
<feature type="domain" description="EGF-like" evidence="8">
    <location>
        <begin position="729"/>
        <end position="765"/>
    </location>
</feature>
<dbReference type="InterPro" id="IPR000152">
    <property type="entry name" value="EGF-type_Asp/Asn_hydroxyl_site"/>
</dbReference>
<organism evidence="9 10">
    <name type="scientific">Hydra vulgaris</name>
    <name type="common">Hydra</name>
    <name type="synonym">Hydra attenuata</name>
    <dbReference type="NCBI Taxonomy" id="6087"/>
    <lineage>
        <taxon>Eukaryota</taxon>
        <taxon>Metazoa</taxon>
        <taxon>Cnidaria</taxon>
        <taxon>Hydrozoa</taxon>
        <taxon>Hydroidolina</taxon>
        <taxon>Anthoathecata</taxon>
        <taxon>Aplanulata</taxon>
        <taxon>Hydridae</taxon>
        <taxon>Hydra</taxon>
    </lineage>
</organism>
<dbReference type="Pfam" id="PF13385">
    <property type="entry name" value="Laminin_G_3"/>
    <property type="match status" value="1"/>
</dbReference>
<dbReference type="SMART" id="SM00179">
    <property type="entry name" value="EGF_CA"/>
    <property type="match status" value="19"/>
</dbReference>
<dbReference type="PROSITE" id="PS00010">
    <property type="entry name" value="ASX_HYDROXYL"/>
    <property type="match status" value="2"/>
</dbReference>
<gene>
    <name evidence="10" type="primary">LOC100203132</name>
</gene>
<keyword evidence="2 7" id="KW-0732">Signal</keyword>
<keyword evidence="3" id="KW-0677">Repeat</keyword>
<feature type="compositionally biased region" description="Gly residues" evidence="6">
    <location>
        <begin position="2242"/>
        <end position="2251"/>
    </location>
</feature>
<feature type="region of interest" description="Disordered" evidence="6">
    <location>
        <begin position="1361"/>
        <end position="1381"/>
    </location>
</feature>
<dbReference type="InterPro" id="IPR013032">
    <property type="entry name" value="EGF-like_CS"/>
</dbReference>
<dbReference type="Pfam" id="PF00008">
    <property type="entry name" value="EGF"/>
    <property type="match status" value="10"/>
</dbReference>
<feature type="domain" description="EGF-like" evidence="8">
    <location>
        <begin position="1232"/>
        <end position="1269"/>
    </location>
</feature>
<evidence type="ECO:0000256" key="6">
    <source>
        <dbReference type="SAM" id="MobiDB-lite"/>
    </source>
</evidence>